<gene>
    <name evidence="2" type="ORF">P7K49_035300</name>
</gene>
<feature type="compositionally biased region" description="Acidic residues" evidence="1">
    <location>
        <begin position="202"/>
        <end position="211"/>
    </location>
</feature>
<evidence type="ECO:0000256" key="1">
    <source>
        <dbReference type="SAM" id="MobiDB-lite"/>
    </source>
</evidence>
<feature type="region of interest" description="Disordered" evidence="1">
    <location>
        <begin position="105"/>
        <end position="161"/>
    </location>
</feature>
<evidence type="ECO:0000313" key="3">
    <source>
        <dbReference type="Proteomes" id="UP001266305"/>
    </source>
</evidence>
<reference evidence="2 3" key="1">
    <citation type="submission" date="2023-05" db="EMBL/GenBank/DDBJ databases">
        <title>B98-5 Cell Line De Novo Hybrid Assembly: An Optical Mapping Approach.</title>
        <authorList>
            <person name="Kananen K."/>
            <person name="Auerbach J.A."/>
            <person name="Kautto E."/>
            <person name="Blachly J.S."/>
        </authorList>
    </citation>
    <scope>NUCLEOTIDE SEQUENCE [LARGE SCALE GENOMIC DNA]</scope>
    <source>
        <strain evidence="2">B95-8</strain>
        <tissue evidence="2">Cell line</tissue>
    </source>
</reference>
<protein>
    <submittedName>
        <fullName evidence="2">Uncharacterized protein</fullName>
    </submittedName>
</protein>
<organism evidence="2 3">
    <name type="scientific">Saguinus oedipus</name>
    <name type="common">Cotton-top tamarin</name>
    <name type="synonym">Oedipomidas oedipus</name>
    <dbReference type="NCBI Taxonomy" id="9490"/>
    <lineage>
        <taxon>Eukaryota</taxon>
        <taxon>Metazoa</taxon>
        <taxon>Chordata</taxon>
        <taxon>Craniata</taxon>
        <taxon>Vertebrata</taxon>
        <taxon>Euteleostomi</taxon>
        <taxon>Mammalia</taxon>
        <taxon>Eutheria</taxon>
        <taxon>Euarchontoglires</taxon>
        <taxon>Primates</taxon>
        <taxon>Haplorrhini</taxon>
        <taxon>Platyrrhini</taxon>
        <taxon>Cebidae</taxon>
        <taxon>Callitrichinae</taxon>
        <taxon>Saguinus</taxon>
    </lineage>
</organism>
<name>A0ABQ9TMU8_SAGOE</name>
<proteinExistence type="predicted"/>
<feature type="region of interest" description="Disordered" evidence="1">
    <location>
        <begin position="1"/>
        <end position="69"/>
    </location>
</feature>
<dbReference type="EMBL" id="JASSZA010000020">
    <property type="protein sequence ID" value="KAK2085875.1"/>
    <property type="molecule type" value="Genomic_DNA"/>
</dbReference>
<feature type="compositionally biased region" description="Low complexity" evidence="1">
    <location>
        <begin position="22"/>
        <end position="36"/>
    </location>
</feature>
<feature type="compositionally biased region" description="Polar residues" evidence="1">
    <location>
        <begin position="138"/>
        <end position="147"/>
    </location>
</feature>
<feature type="compositionally biased region" description="Polar residues" evidence="1">
    <location>
        <begin position="1"/>
        <end position="11"/>
    </location>
</feature>
<keyword evidence="3" id="KW-1185">Reference proteome</keyword>
<comment type="caution">
    <text evidence="2">The sequence shown here is derived from an EMBL/GenBank/DDBJ whole genome shotgun (WGS) entry which is preliminary data.</text>
</comment>
<evidence type="ECO:0000313" key="2">
    <source>
        <dbReference type="EMBL" id="KAK2085875.1"/>
    </source>
</evidence>
<dbReference type="Proteomes" id="UP001266305">
    <property type="component" value="Unassembled WGS sequence"/>
</dbReference>
<accession>A0ABQ9TMU8</accession>
<feature type="region of interest" description="Disordered" evidence="1">
    <location>
        <begin position="177"/>
        <end position="221"/>
    </location>
</feature>
<sequence length="377" mass="39836">MAGEETITTVVKSPHGRRRSPSKSPSRSPSHCSASPLKPGVLAPDLLYLPGAGQPRRPEAEPGRKPVVPTLYVTEAEALSPAPRGLSGSQPQWVEVEETIEVQVKKTGLQAASPTREMPRSSSGHLFTPPGATPRGDPNSNNSNNKLLAQEARGTATAGTREPLAFRVDAGGSVDCAASGTGSLEPEEAGITPEEGRAMEERGEEEGEDADTFVTEERRDPKILTHNGRVLTLADLEDYVPGEGETFRRGSPGPSTPDDPPCEVSVIQREIREPTVGRPVLLSVGRAPGPRGPLGFFRPQVRGPERASFLLRAAPAGPVGSAPRPRSFCTCIQRSAGRGPSSFTTELSTQTVNFGTVGETVTLHICPDGDGDEVARP</sequence>